<dbReference type="EMBL" id="MU858359">
    <property type="protein sequence ID" value="KAK4206736.1"/>
    <property type="molecule type" value="Genomic_DNA"/>
</dbReference>
<evidence type="ECO:0000256" key="2">
    <source>
        <dbReference type="ARBA" id="ARBA00023043"/>
    </source>
</evidence>
<dbReference type="GO" id="GO:0005634">
    <property type="term" value="C:nucleus"/>
    <property type="evidence" value="ECO:0007669"/>
    <property type="project" value="TreeGrafter"/>
</dbReference>
<sequence length="493" mass="52199">MGKGRASFITNDLSPATTKSSLDSSLLSPLGDSHSSRNAPDSAVSTWSASSHASVPETTAAKSPSSLSRLFGALKVGGASTIAGKDQKLAFSHLCQACRDGDLEWARHQITQVGVADINATDSRCLSPLHYAVMQGNLEVVKLLVKSGARVGGRDGQSSAIVYLAVRKNNMPVLRYLLEEESAPVFSACCDSIDRGTFRTPLSLAVQSGQLEAVELLVKHGAEVQGTDDLTLLCAAVDRGDVAMVKLLLQCDAPINETKSTTEWGSQLAALHVAAYKGDGEMVEILLGSGADISVTCKRIDVAAAATGVTAPHLARGRCAGILLRHGAKVFARDSNGQFPLSGAVYMRDVESVRTLLQHGAPVNAQDRKGDTALHIVCRMFARDVVARTSTSSTCENLTCHVTTAEELVDRGANIGSRAAARRIIRTECDKVLRKKTAEDLGRLQLIELMKMVVDIVKAENDATDSGGKKAGIASMSVQDLLAQTTLAHLVTR</sequence>
<dbReference type="SUPFAM" id="SSF48403">
    <property type="entry name" value="Ankyrin repeat"/>
    <property type="match status" value="1"/>
</dbReference>
<evidence type="ECO:0000256" key="4">
    <source>
        <dbReference type="SAM" id="MobiDB-lite"/>
    </source>
</evidence>
<feature type="region of interest" description="Disordered" evidence="4">
    <location>
        <begin position="1"/>
        <end position="44"/>
    </location>
</feature>
<dbReference type="Gene3D" id="1.25.40.20">
    <property type="entry name" value="Ankyrin repeat-containing domain"/>
    <property type="match status" value="2"/>
</dbReference>
<dbReference type="PANTHER" id="PTHR24193">
    <property type="entry name" value="ANKYRIN REPEAT PROTEIN"/>
    <property type="match status" value="1"/>
</dbReference>
<reference evidence="5" key="1">
    <citation type="journal article" date="2023" name="Mol. Phylogenet. Evol.">
        <title>Genome-scale phylogeny and comparative genomics of the fungal order Sordariales.</title>
        <authorList>
            <person name="Hensen N."/>
            <person name="Bonometti L."/>
            <person name="Westerberg I."/>
            <person name="Brannstrom I.O."/>
            <person name="Guillou S."/>
            <person name="Cros-Aarteil S."/>
            <person name="Calhoun S."/>
            <person name="Haridas S."/>
            <person name="Kuo A."/>
            <person name="Mondo S."/>
            <person name="Pangilinan J."/>
            <person name="Riley R."/>
            <person name="LaButti K."/>
            <person name="Andreopoulos B."/>
            <person name="Lipzen A."/>
            <person name="Chen C."/>
            <person name="Yan M."/>
            <person name="Daum C."/>
            <person name="Ng V."/>
            <person name="Clum A."/>
            <person name="Steindorff A."/>
            <person name="Ohm R.A."/>
            <person name="Martin F."/>
            <person name="Silar P."/>
            <person name="Natvig D.O."/>
            <person name="Lalanne C."/>
            <person name="Gautier V."/>
            <person name="Ament-Velasquez S.L."/>
            <person name="Kruys A."/>
            <person name="Hutchinson M.I."/>
            <person name="Powell A.J."/>
            <person name="Barry K."/>
            <person name="Miller A.N."/>
            <person name="Grigoriev I.V."/>
            <person name="Debuchy R."/>
            <person name="Gladieux P."/>
            <person name="Hiltunen Thoren M."/>
            <person name="Johannesson H."/>
        </authorList>
    </citation>
    <scope>NUCLEOTIDE SEQUENCE</scope>
    <source>
        <strain evidence="5">PSN293</strain>
    </source>
</reference>
<feature type="repeat" description="ANK" evidence="3">
    <location>
        <begin position="197"/>
        <end position="229"/>
    </location>
</feature>
<feature type="repeat" description="ANK" evidence="3">
    <location>
        <begin position="266"/>
        <end position="298"/>
    </location>
</feature>
<dbReference type="GO" id="GO:0000976">
    <property type="term" value="F:transcription cis-regulatory region binding"/>
    <property type="evidence" value="ECO:0007669"/>
    <property type="project" value="TreeGrafter"/>
</dbReference>
<accession>A0AAN7AZ31</accession>
<dbReference type="Pfam" id="PF12796">
    <property type="entry name" value="Ank_2"/>
    <property type="match status" value="2"/>
</dbReference>
<proteinExistence type="predicted"/>
<dbReference type="InterPro" id="IPR036770">
    <property type="entry name" value="Ankyrin_rpt-contain_sf"/>
</dbReference>
<evidence type="ECO:0000256" key="3">
    <source>
        <dbReference type="PROSITE-ProRule" id="PRU00023"/>
    </source>
</evidence>
<evidence type="ECO:0000256" key="1">
    <source>
        <dbReference type="ARBA" id="ARBA00022737"/>
    </source>
</evidence>
<evidence type="ECO:0000313" key="6">
    <source>
        <dbReference type="Proteomes" id="UP001301769"/>
    </source>
</evidence>
<protein>
    <submittedName>
        <fullName evidence="5">Ankyrin repeat-containing domain protein</fullName>
    </submittedName>
</protein>
<keyword evidence="1" id="KW-0677">Repeat</keyword>
<feature type="repeat" description="ANK" evidence="3">
    <location>
        <begin position="124"/>
        <end position="156"/>
    </location>
</feature>
<dbReference type="InterPro" id="IPR002110">
    <property type="entry name" value="Ankyrin_rpt"/>
</dbReference>
<feature type="compositionally biased region" description="Polar residues" evidence="4">
    <location>
        <begin position="8"/>
        <end position="19"/>
    </location>
</feature>
<dbReference type="Pfam" id="PF13637">
    <property type="entry name" value="Ank_4"/>
    <property type="match status" value="1"/>
</dbReference>
<dbReference type="PANTHER" id="PTHR24193:SF121">
    <property type="entry name" value="ADA2A-CONTAINING COMPLEX COMPONENT 3, ISOFORM D"/>
    <property type="match status" value="1"/>
</dbReference>
<dbReference type="SMART" id="SM00248">
    <property type="entry name" value="ANK"/>
    <property type="match status" value="7"/>
</dbReference>
<keyword evidence="2 3" id="KW-0040">ANK repeat</keyword>
<name>A0AAN7AZ31_9PEZI</name>
<dbReference type="PROSITE" id="PS50088">
    <property type="entry name" value="ANK_REPEAT"/>
    <property type="match status" value="4"/>
</dbReference>
<feature type="repeat" description="ANK" evidence="3">
    <location>
        <begin position="336"/>
        <end position="368"/>
    </location>
</feature>
<evidence type="ECO:0000313" key="5">
    <source>
        <dbReference type="EMBL" id="KAK4206736.1"/>
    </source>
</evidence>
<organism evidence="5 6">
    <name type="scientific">Rhypophila decipiens</name>
    <dbReference type="NCBI Taxonomy" id="261697"/>
    <lineage>
        <taxon>Eukaryota</taxon>
        <taxon>Fungi</taxon>
        <taxon>Dikarya</taxon>
        <taxon>Ascomycota</taxon>
        <taxon>Pezizomycotina</taxon>
        <taxon>Sordariomycetes</taxon>
        <taxon>Sordariomycetidae</taxon>
        <taxon>Sordariales</taxon>
        <taxon>Naviculisporaceae</taxon>
        <taxon>Rhypophila</taxon>
    </lineage>
</organism>
<reference evidence="5" key="2">
    <citation type="submission" date="2023-05" db="EMBL/GenBank/DDBJ databases">
        <authorList>
            <consortium name="Lawrence Berkeley National Laboratory"/>
            <person name="Steindorff A."/>
            <person name="Hensen N."/>
            <person name="Bonometti L."/>
            <person name="Westerberg I."/>
            <person name="Brannstrom I.O."/>
            <person name="Guillou S."/>
            <person name="Cros-Aarteil S."/>
            <person name="Calhoun S."/>
            <person name="Haridas S."/>
            <person name="Kuo A."/>
            <person name="Mondo S."/>
            <person name="Pangilinan J."/>
            <person name="Riley R."/>
            <person name="Labutti K."/>
            <person name="Andreopoulos B."/>
            <person name="Lipzen A."/>
            <person name="Chen C."/>
            <person name="Yanf M."/>
            <person name="Daum C."/>
            <person name="Ng V."/>
            <person name="Clum A."/>
            <person name="Ohm R."/>
            <person name="Martin F."/>
            <person name="Silar P."/>
            <person name="Natvig D."/>
            <person name="Lalanne C."/>
            <person name="Gautier V."/>
            <person name="Ament-Velasquez S.L."/>
            <person name="Kruys A."/>
            <person name="Hutchinson M.I."/>
            <person name="Powell A.J."/>
            <person name="Barry K."/>
            <person name="Miller A.N."/>
            <person name="Grigoriev I.V."/>
            <person name="Debuchy R."/>
            <person name="Gladieux P."/>
            <person name="Thoren M.H."/>
            <person name="Johannesson H."/>
        </authorList>
    </citation>
    <scope>NUCLEOTIDE SEQUENCE</scope>
    <source>
        <strain evidence="5">PSN293</strain>
    </source>
</reference>
<dbReference type="Proteomes" id="UP001301769">
    <property type="component" value="Unassembled WGS sequence"/>
</dbReference>
<gene>
    <name evidence="5" type="ORF">QBC37DRAFT_328507</name>
</gene>
<feature type="compositionally biased region" description="Low complexity" evidence="4">
    <location>
        <begin position="20"/>
        <end position="33"/>
    </location>
</feature>
<dbReference type="AlphaFoldDB" id="A0AAN7AZ31"/>
<dbReference type="PROSITE" id="PS50297">
    <property type="entry name" value="ANK_REP_REGION"/>
    <property type="match status" value="4"/>
</dbReference>
<dbReference type="GO" id="GO:0045944">
    <property type="term" value="P:positive regulation of transcription by RNA polymerase II"/>
    <property type="evidence" value="ECO:0007669"/>
    <property type="project" value="TreeGrafter"/>
</dbReference>
<keyword evidence="6" id="KW-1185">Reference proteome</keyword>
<dbReference type="InterPro" id="IPR050663">
    <property type="entry name" value="Ankyrin-SOCS_Box"/>
</dbReference>
<comment type="caution">
    <text evidence="5">The sequence shown here is derived from an EMBL/GenBank/DDBJ whole genome shotgun (WGS) entry which is preliminary data.</text>
</comment>